<protein>
    <recommendedName>
        <fullName evidence="1">Solitary outer membrane autotransporter-like beta-barrel domain-containing protein</fullName>
    </recommendedName>
</protein>
<evidence type="ECO:0000313" key="2">
    <source>
        <dbReference type="EMBL" id="ABO25639.1"/>
    </source>
</evidence>
<dbReference type="EMBL" id="CP000606">
    <property type="protein sequence ID" value="ABO25639.1"/>
    <property type="molecule type" value="Genomic_DNA"/>
</dbReference>
<dbReference type="STRING" id="323850.Shew_3773"/>
<feature type="domain" description="Solitary outer membrane autotransporter-like beta-barrel" evidence="1">
    <location>
        <begin position="1"/>
        <end position="344"/>
    </location>
</feature>
<keyword evidence="3" id="KW-1185">Reference proteome</keyword>
<dbReference type="Proteomes" id="UP000001558">
    <property type="component" value="Chromosome"/>
</dbReference>
<dbReference type="eggNOG" id="COG4206">
    <property type="taxonomic scope" value="Bacteria"/>
</dbReference>
<dbReference type="RefSeq" id="WP_011867567.1">
    <property type="nucleotide sequence ID" value="NC_009092.1"/>
</dbReference>
<evidence type="ECO:0000259" key="1">
    <source>
        <dbReference type="Pfam" id="PF11557"/>
    </source>
</evidence>
<evidence type="ECO:0000313" key="3">
    <source>
        <dbReference type="Proteomes" id="UP000001558"/>
    </source>
</evidence>
<dbReference type="Pfam" id="PF11557">
    <property type="entry name" value="Omp_AT"/>
    <property type="match status" value="1"/>
</dbReference>
<dbReference type="HOGENOM" id="CLU_820216_0_0_6"/>
<name>A3QJJ1_SHELP</name>
<dbReference type="InterPro" id="IPR021621">
    <property type="entry name" value="Omp_AT"/>
</dbReference>
<proteinExistence type="predicted"/>
<dbReference type="AlphaFoldDB" id="A3QJJ1"/>
<reference evidence="2 3" key="1">
    <citation type="submission" date="2007-03" db="EMBL/GenBank/DDBJ databases">
        <title>Complete sequence of Shewanella loihica PV-4.</title>
        <authorList>
            <consortium name="US DOE Joint Genome Institute"/>
            <person name="Copeland A."/>
            <person name="Lucas S."/>
            <person name="Lapidus A."/>
            <person name="Barry K."/>
            <person name="Detter J.C."/>
            <person name="Glavina del Rio T."/>
            <person name="Hammon N."/>
            <person name="Israni S."/>
            <person name="Dalin E."/>
            <person name="Tice H."/>
            <person name="Pitluck S."/>
            <person name="Chain P."/>
            <person name="Malfatti S."/>
            <person name="Shin M."/>
            <person name="Vergez L."/>
            <person name="Schmutz J."/>
            <person name="Larimer F."/>
            <person name="Land M."/>
            <person name="Hauser L."/>
            <person name="Kyrpides N."/>
            <person name="Mikhailova N."/>
            <person name="Romine M.F."/>
            <person name="Serres G."/>
            <person name="Fredrickson J."/>
            <person name="Tiedje J."/>
            <person name="Richardson P."/>
        </authorList>
    </citation>
    <scope>NUCLEOTIDE SEQUENCE [LARGE SCALE GENOMIC DNA]</scope>
    <source>
        <strain evidence="3">ATCC BAA-1088 / PV-4</strain>
    </source>
</reference>
<organism evidence="2 3">
    <name type="scientific">Shewanella loihica (strain ATCC BAA-1088 / PV-4)</name>
    <dbReference type="NCBI Taxonomy" id="323850"/>
    <lineage>
        <taxon>Bacteria</taxon>
        <taxon>Pseudomonadati</taxon>
        <taxon>Pseudomonadota</taxon>
        <taxon>Gammaproteobacteria</taxon>
        <taxon>Alteromonadales</taxon>
        <taxon>Shewanellaceae</taxon>
        <taxon>Shewanella</taxon>
    </lineage>
</organism>
<dbReference type="KEGG" id="slo:Shew_3773"/>
<gene>
    <name evidence="2" type="ordered locus">Shew_3773</name>
</gene>
<accession>A3QJJ1</accession>
<sequence length="346" mass="38192" precursor="true">MISLSFSRLKHVAAQGLAALGLTLLLGSGTTVLAQEIDIRGAVEAKVKGDITSAMVLTDANLITLGIVDFNPNTIVDLSEIGDINAGDEESLKRRSQLTSYTLPWESDTVPLSPEWSQSIQVRLSYVHASDSIQGLEDETISSPIKDTSYLLAGEYRWKYQINEQWRAVFGLGAQFIWLENRLIYNDPVLRSVSGILDDKLVNTSYGAIMFDPNAELTYTGDLMGNKWEFISTLRYGIGRSLLTDDGMQAVTPQVGRLSNALVFHYGLPDFFDRQNEMRLLAKRIDLSGDVIDPMGTRHYYEFGAGWVVQTPSLSAWLRNIGIGITLNINSGLSGGGIVLLFNEEM</sequence>